<name>A0A853CB67_9ACTN</name>
<dbReference type="EC" id="3.2.1.-" evidence="6"/>
<feature type="region of interest" description="Disordered" evidence="4">
    <location>
        <begin position="479"/>
        <end position="503"/>
    </location>
</feature>
<organism evidence="6 7">
    <name type="scientific">Petropleomorpha daqingensis</name>
    <dbReference type="NCBI Taxonomy" id="2026353"/>
    <lineage>
        <taxon>Bacteria</taxon>
        <taxon>Bacillati</taxon>
        <taxon>Actinomycetota</taxon>
        <taxon>Actinomycetes</taxon>
        <taxon>Geodermatophilales</taxon>
        <taxon>Geodermatophilaceae</taxon>
        <taxon>Petropleomorpha</taxon>
    </lineage>
</organism>
<sequence>MDALPADGPTGPVTWPGSPSPLGAHWDGTGTNFALWSAGAQAVDLCLFDADGTEHRHRLRESTHQVWHARLPGVGPGQRYGYRVHGPYDPSQGLRYNPAKLLLDPYARAVDGQLTLDGSLFGYRGDSPDARTPDDRDSAPHVPRGVVIHDDFPWGGDRPPATSWADTVIYELHVKGATMRHPDVPPALRGTYAGLAHPAFVEHLSTLGVSAVELLPVHHFVSEPHLLKRGLTNYWGYNTLGYFAPHAAYSSAGSAGGQVTEFKAMVKALHAAGIEVILDVVYNHTAEGDHSGPTLSFKGIDNRAYYRLRGGDGSRYTDYTGCGNTLDVRRPAVLALLMDSLRYWVTEMHVDGFRFDLASALARSMHDVDRLSAFFDVVHQDPVVSQVKLIAEPWDVGEGGYQVGNFPPPWTEWNGKYRDTVRDVWSGAQVGVRDLAYRLTGSSDLYRSDGRRPFASVNFVTAHDGFTLADLVTYQKKRNEANGEDNRDGESHNRNWNSGVEGPTDDPAVLALRARQVRNHLATLLLSTGVPMLTAGDELGRTQLGNNNAYCQDNEVSWIDWKDVDEDLLAFVQRLVALRRSSPVLRQEAFFEGHELRQTGGTRDLAWFNPGGAQLTTSDWFDTNLRTIGMYLDGRAIRHRDEFGRRIVDESYLAWLHAGAEKVTVTLPGPPWGDGYELALSTEYPTGVPPRPAVVAPGKVELPGRSVWLMRVLRRP</sequence>
<dbReference type="SUPFAM" id="SSF51445">
    <property type="entry name" value="(Trans)glycosidases"/>
    <property type="match status" value="1"/>
</dbReference>
<accession>A0A853CB67</accession>
<dbReference type="GO" id="GO:0004135">
    <property type="term" value="F:amylo-alpha-1,6-glucosidase activity"/>
    <property type="evidence" value="ECO:0007669"/>
    <property type="project" value="InterPro"/>
</dbReference>
<dbReference type="Gene3D" id="3.20.20.80">
    <property type="entry name" value="Glycosidases"/>
    <property type="match status" value="1"/>
</dbReference>
<dbReference type="EMBL" id="JACBZT010000001">
    <property type="protein sequence ID" value="NYJ04389.1"/>
    <property type="molecule type" value="Genomic_DNA"/>
</dbReference>
<proteinExistence type="inferred from homology"/>
<dbReference type="InterPro" id="IPR014756">
    <property type="entry name" value="Ig_E-set"/>
</dbReference>
<dbReference type="Gene3D" id="2.60.40.10">
    <property type="entry name" value="Immunoglobulins"/>
    <property type="match status" value="1"/>
</dbReference>
<dbReference type="InterPro" id="IPR044505">
    <property type="entry name" value="GlgX_Isoamylase_N_E_set"/>
</dbReference>
<dbReference type="Proteomes" id="UP000541969">
    <property type="component" value="Unassembled WGS sequence"/>
</dbReference>
<dbReference type="CDD" id="cd02856">
    <property type="entry name" value="E_set_GDE_Isoamylase_N"/>
    <property type="match status" value="1"/>
</dbReference>
<keyword evidence="2 6" id="KW-0378">Hydrolase</keyword>
<feature type="domain" description="Glycosyl hydrolase family 13 catalytic" evidence="5">
    <location>
        <begin position="167"/>
        <end position="579"/>
    </location>
</feature>
<dbReference type="InterPro" id="IPR004193">
    <property type="entry name" value="Glyco_hydro_13_N"/>
</dbReference>
<protein>
    <submittedName>
        <fullName evidence="6">Glycogen operon protein</fullName>
        <ecNumber evidence="6">3.2.1.-</ecNumber>
    </submittedName>
</protein>
<evidence type="ECO:0000313" key="7">
    <source>
        <dbReference type="Proteomes" id="UP000541969"/>
    </source>
</evidence>
<evidence type="ECO:0000256" key="3">
    <source>
        <dbReference type="ARBA" id="ARBA00023295"/>
    </source>
</evidence>
<dbReference type="SMART" id="SM00642">
    <property type="entry name" value="Aamy"/>
    <property type="match status" value="1"/>
</dbReference>
<keyword evidence="3 6" id="KW-0326">Glycosidase</keyword>
<dbReference type="AlphaFoldDB" id="A0A853CB67"/>
<dbReference type="RefSeq" id="WP_179715115.1">
    <property type="nucleotide sequence ID" value="NZ_JACBZT010000001.1"/>
</dbReference>
<comment type="similarity">
    <text evidence="1">Belongs to the glycosyl hydrolase 13 family.</text>
</comment>
<dbReference type="InterPro" id="IPR013783">
    <property type="entry name" value="Ig-like_fold"/>
</dbReference>
<comment type="caution">
    <text evidence="6">The sequence shown here is derived from an EMBL/GenBank/DDBJ whole genome shotgun (WGS) entry which is preliminary data.</text>
</comment>
<evidence type="ECO:0000313" key="6">
    <source>
        <dbReference type="EMBL" id="NYJ04389.1"/>
    </source>
</evidence>
<evidence type="ECO:0000256" key="2">
    <source>
        <dbReference type="ARBA" id="ARBA00022801"/>
    </source>
</evidence>
<gene>
    <name evidence="6" type="ORF">GGQ55_000667</name>
</gene>
<evidence type="ECO:0000256" key="1">
    <source>
        <dbReference type="ARBA" id="ARBA00008061"/>
    </source>
</evidence>
<evidence type="ECO:0000259" key="5">
    <source>
        <dbReference type="SMART" id="SM00642"/>
    </source>
</evidence>
<feature type="compositionally biased region" description="Basic and acidic residues" evidence="4">
    <location>
        <begin position="479"/>
        <end position="493"/>
    </location>
</feature>
<dbReference type="Gene3D" id="2.60.40.1180">
    <property type="entry name" value="Golgi alpha-mannosidase II"/>
    <property type="match status" value="1"/>
</dbReference>
<dbReference type="InterPro" id="IPR011837">
    <property type="entry name" value="Glycogen_debranch_GlgX"/>
</dbReference>
<dbReference type="InterPro" id="IPR017853">
    <property type="entry name" value="GH"/>
</dbReference>
<feature type="region of interest" description="Disordered" evidence="4">
    <location>
        <begin position="1"/>
        <end position="22"/>
    </location>
</feature>
<reference evidence="6 7" key="1">
    <citation type="submission" date="2020-07" db="EMBL/GenBank/DDBJ databases">
        <title>Sequencing the genomes of 1000 actinobacteria strains.</title>
        <authorList>
            <person name="Klenk H.-P."/>
        </authorList>
    </citation>
    <scope>NUCLEOTIDE SEQUENCE [LARGE SCALE GENOMIC DNA]</scope>
    <source>
        <strain evidence="6 7">DSM 104001</strain>
    </source>
</reference>
<evidence type="ECO:0000256" key="4">
    <source>
        <dbReference type="SAM" id="MobiDB-lite"/>
    </source>
</evidence>
<dbReference type="GO" id="GO:0005980">
    <property type="term" value="P:glycogen catabolic process"/>
    <property type="evidence" value="ECO:0007669"/>
    <property type="project" value="InterPro"/>
</dbReference>
<dbReference type="Pfam" id="PF02922">
    <property type="entry name" value="CBM_48"/>
    <property type="match status" value="1"/>
</dbReference>
<dbReference type="NCBIfam" id="TIGR02100">
    <property type="entry name" value="glgX_debranch"/>
    <property type="match status" value="1"/>
</dbReference>
<dbReference type="InterPro" id="IPR006047">
    <property type="entry name" value="GH13_cat_dom"/>
</dbReference>
<dbReference type="CDD" id="cd11326">
    <property type="entry name" value="AmyAc_Glg_debranch"/>
    <property type="match status" value="1"/>
</dbReference>
<dbReference type="InterPro" id="IPR013780">
    <property type="entry name" value="Glyco_hydro_b"/>
</dbReference>
<dbReference type="SUPFAM" id="SSF51011">
    <property type="entry name" value="Glycosyl hydrolase domain"/>
    <property type="match status" value="1"/>
</dbReference>
<dbReference type="SUPFAM" id="SSF81296">
    <property type="entry name" value="E set domains"/>
    <property type="match status" value="1"/>
</dbReference>
<dbReference type="PANTHER" id="PTHR43002">
    <property type="entry name" value="GLYCOGEN DEBRANCHING ENZYME"/>
    <property type="match status" value="1"/>
</dbReference>
<keyword evidence="7" id="KW-1185">Reference proteome</keyword>